<dbReference type="InterPro" id="IPR023828">
    <property type="entry name" value="Peptidase_S8_Ser-AS"/>
</dbReference>
<comment type="caution">
    <text evidence="11">The sequence shown here is derived from an EMBL/GenBank/DDBJ whole genome shotgun (WGS) entry which is preliminary data.</text>
</comment>
<evidence type="ECO:0000256" key="3">
    <source>
        <dbReference type="ARBA" id="ARBA00022729"/>
    </source>
</evidence>
<dbReference type="PROSITE" id="PS00136">
    <property type="entry name" value="SUBTILASE_ASP"/>
    <property type="match status" value="1"/>
</dbReference>
<feature type="active site" description="Charge relay system" evidence="6">
    <location>
        <position position="398"/>
    </location>
</feature>
<dbReference type="Proteomes" id="UP000002945">
    <property type="component" value="Unassembled WGS sequence"/>
</dbReference>
<dbReference type="InterPro" id="IPR017317">
    <property type="entry name" value="Pept_S8_subtilisin_bacteroid-2"/>
</dbReference>
<dbReference type="InterPro" id="IPR036852">
    <property type="entry name" value="Peptidase_S8/S53_dom_sf"/>
</dbReference>
<evidence type="ECO:0000256" key="4">
    <source>
        <dbReference type="ARBA" id="ARBA00022801"/>
    </source>
</evidence>
<dbReference type="PROSITE" id="PS00138">
    <property type="entry name" value="SUBTILASE_SER"/>
    <property type="match status" value="1"/>
</dbReference>
<feature type="active site" description="Charge relay system" evidence="6">
    <location>
        <position position="220"/>
    </location>
</feature>
<dbReference type="PIRSF" id="PIRSF037903">
    <property type="entry name" value="Subtilisin_rel_GFO_2223"/>
    <property type="match status" value="1"/>
</dbReference>
<keyword evidence="2 6" id="KW-0645">Protease</keyword>
<dbReference type="HOGENOM" id="CLU_026626_0_0_10"/>
<dbReference type="CDD" id="cd07493">
    <property type="entry name" value="Peptidases_S8_9"/>
    <property type="match status" value="1"/>
</dbReference>
<evidence type="ECO:0000313" key="12">
    <source>
        <dbReference type="Proteomes" id="UP000002945"/>
    </source>
</evidence>
<dbReference type="OrthoDB" id="1407599at2"/>
<dbReference type="InterPro" id="IPR023827">
    <property type="entry name" value="Peptidase_S8_Asp-AS"/>
</dbReference>
<organism evidence="11 12">
    <name type="scientific">Kordia algicida OT-1</name>
    <dbReference type="NCBI Taxonomy" id="391587"/>
    <lineage>
        <taxon>Bacteria</taxon>
        <taxon>Pseudomonadati</taxon>
        <taxon>Bacteroidota</taxon>
        <taxon>Flavobacteriia</taxon>
        <taxon>Flavobacteriales</taxon>
        <taxon>Flavobacteriaceae</taxon>
        <taxon>Kordia</taxon>
    </lineage>
</organism>
<feature type="chain" id="PRO_5002737013" evidence="8">
    <location>
        <begin position="19"/>
        <end position="540"/>
    </location>
</feature>
<dbReference type="InterPro" id="IPR000209">
    <property type="entry name" value="Peptidase_S8/S53_dom"/>
</dbReference>
<dbReference type="Pfam" id="PF00082">
    <property type="entry name" value="Peptidase_S8"/>
    <property type="match status" value="1"/>
</dbReference>
<dbReference type="Pfam" id="PF18962">
    <property type="entry name" value="Por_Secre_tail"/>
    <property type="match status" value="1"/>
</dbReference>
<keyword evidence="12" id="KW-1185">Reference proteome</keyword>
<dbReference type="InterPro" id="IPR050131">
    <property type="entry name" value="Peptidase_S8_subtilisin-like"/>
</dbReference>
<protein>
    <submittedName>
        <fullName evidence="11">Uncharacterized protein</fullName>
    </submittedName>
</protein>
<dbReference type="PROSITE" id="PS51892">
    <property type="entry name" value="SUBTILASE"/>
    <property type="match status" value="1"/>
</dbReference>
<evidence type="ECO:0000259" key="9">
    <source>
        <dbReference type="Pfam" id="PF00082"/>
    </source>
</evidence>
<evidence type="ECO:0000256" key="7">
    <source>
        <dbReference type="RuleBase" id="RU003355"/>
    </source>
</evidence>
<evidence type="ECO:0000256" key="8">
    <source>
        <dbReference type="SAM" id="SignalP"/>
    </source>
</evidence>
<comment type="similarity">
    <text evidence="1 6 7">Belongs to the peptidase S8 family.</text>
</comment>
<name>A9E2J1_9FLAO</name>
<dbReference type="PRINTS" id="PR00723">
    <property type="entry name" value="SUBTILISIN"/>
</dbReference>
<evidence type="ECO:0000256" key="6">
    <source>
        <dbReference type="PROSITE-ProRule" id="PRU01240"/>
    </source>
</evidence>
<dbReference type="NCBIfam" id="TIGR04183">
    <property type="entry name" value="Por_Secre_tail"/>
    <property type="match status" value="1"/>
</dbReference>
<dbReference type="InterPro" id="IPR026444">
    <property type="entry name" value="Secre_tail"/>
</dbReference>
<sequence length="540" mass="58490">MKNLIGFIIILAAQLSFAQTEHAWVYFTDKPDVANSLANPITILTQKAIDRKNNHGVAIDERDVPVNESYITQVKNQTGITVKAKSKWFNCVHVVGTQTDIDNLLNLSFVDEILYADRSLNVSNRPSAEANSNRTREKFETLVMYNYGNSSNQATMIKVDKLHELDYTGEGVTVAVMDSGFPNVNTMAAFQRLRDNGDLLDGYDFVDRTPNIYAYTGNGHGTTVLSDMAGYVDGQFVGTAPDASYYLFRTEDAGSETPLEESNWVEAAERADSLGVDVVNTSLGYNRFDDSRYDYTTADMDGNTAFITKGANIAVEKGLLIVNSAGNSGNDGTWGIITAPADGNGFTVGAVNASGNYASFSSRGRTPNVPVKPDVVAQGASVYVINSSNSVVTSNGTSFSSPIIAGSMACLVQAFPNKTNLELMQLVRESSSIYTNPTIQLGYGIPNFEAAFQTLSVSENRSEATIQLFPNPAKAIVTINLPETTQNATITLGNLVGKTIKIYHTTATSQQIDVHNLAAGMYLLRIEANGEKIIKKLIKQ</sequence>
<keyword evidence="5 6" id="KW-0720">Serine protease</keyword>
<dbReference type="STRING" id="391587.KAOT1_10751"/>
<dbReference type="eggNOG" id="COG1404">
    <property type="taxonomic scope" value="Bacteria"/>
</dbReference>
<dbReference type="Gene3D" id="3.40.50.200">
    <property type="entry name" value="Peptidase S8/S53 domain"/>
    <property type="match status" value="1"/>
</dbReference>
<keyword evidence="3 8" id="KW-0732">Signal</keyword>
<feature type="active site" description="Charge relay system" evidence="6">
    <location>
        <position position="178"/>
    </location>
</feature>
<dbReference type="RefSeq" id="WP_007094705.1">
    <property type="nucleotide sequence ID" value="NZ_CP142125.1"/>
</dbReference>
<dbReference type="SUPFAM" id="SSF52743">
    <property type="entry name" value="Subtilisin-like"/>
    <property type="match status" value="1"/>
</dbReference>
<evidence type="ECO:0000256" key="5">
    <source>
        <dbReference type="ARBA" id="ARBA00022825"/>
    </source>
</evidence>
<dbReference type="PANTHER" id="PTHR43806">
    <property type="entry name" value="PEPTIDASE S8"/>
    <property type="match status" value="1"/>
</dbReference>
<keyword evidence="4 6" id="KW-0378">Hydrolase</keyword>
<evidence type="ECO:0000256" key="2">
    <source>
        <dbReference type="ARBA" id="ARBA00022670"/>
    </source>
</evidence>
<dbReference type="EMBL" id="ABIB01000008">
    <property type="protein sequence ID" value="EDP95396.1"/>
    <property type="molecule type" value="Genomic_DNA"/>
</dbReference>
<feature type="signal peptide" evidence="8">
    <location>
        <begin position="1"/>
        <end position="18"/>
    </location>
</feature>
<evidence type="ECO:0000259" key="10">
    <source>
        <dbReference type="Pfam" id="PF18962"/>
    </source>
</evidence>
<accession>A9E2J1</accession>
<dbReference type="GO" id="GO:0006508">
    <property type="term" value="P:proteolysis"/>
    <property type="evidence" value="ECO:0007669"/>
    <property type="project" value="UniProtKB-KW"/>
</dbReference>
<proteinExistence type="inferred from homology"/>
<feature type="domain" description="Peptidase S8/S53" evidence="9">
    <location>
        <begin position="169"/>
        <end position="441"/>
    </location>
</feature>
<evidence type="ECO:0000256" key="1">
    <source>
        <dbReference type="ARBA" id="ARBA00011073"/>
    </source>
</evidence>
<dbReference type="InterPro" id="IPR015500">
    <property type="entry name" value="Peptidase_S8_subtilisin-rel"/>
</dbReference>
<reference evidence="11 12" key="1">
    <citation type="journal article" date="2011" name="J. Bacteriol.">
        <title>Genome sequence of the algicidal bacterium Kordia algicida OT-1.</title>
        <authorList>
            <person name="Lee H.S."/>
            <person name="Kang S.G."/>
            <person name="Kwon K.K."/>
            <person name="Lee J.H."/>
            <person name="Kim S.J."/>
        </authorList>
    </citation>
    <scope>NUCLEOTIDE SEQUENCE [LARGE SCALE GENOMIC DNA]</scope>
    <source>
        <strain evidence="11 12">OT-1</strain>
    </source>
</reference>
<gene>
    <name evidence="11" type="ORF">KAOT1_10751</name>
</gene>
<dbReference type="PANTHER" id="PTHR43806:SF67">
    <property type="entry name" value="EGF-LIKE DOMAIN-CONTAINING PROTEIN"/>
    <property type="match status" value="1"/>
</dbReference>
<feature type="domain" description="Secretion system C-terminal sorting" evidence="10">
    <location>
        <begin position="468"/>
        <end position="538"/>
    </location>
</feature>
<evidence type="ECO:0000313" key="11">
    <source>
        <dbReference type="EMBL" id="EDP95396.1"/>
    </source>
</evidence>
<dbReference type="GO" id="GO:0004252">
    <property type="term" value="F:serine-type endopeptidase activity"/>
    <property type="evidence" value="ECO:0007669"/>
    <property type="project" value="UniProtKB-UniRule"/>
</dbReference>
<dbReference type="AlphaFoldDB" id="A9E2J1"/>